<name>A0A2B8B7G0_9PROT</name>
<gene>
    <name evidence="1" type="ORF">CRT60_27605</name>
</gene>
<dbReference type="RefSeq" id="WP_098739689.1">
    <property type="nucleotide sequence ID" value="NZ_PDKW01000043.1"/>
</dbReference>
<accession>A0A2B8B7G0</accession>
<reference evidence="2" key="1">
    <citation type="submission" date="2017-10" db="EMBL/GenBank/DDBJ databases">
        <authorList>
            <person name="Kravchenko I.K."/>
            <person name="Grouzdev D.S."/>
        </authorList>
    </citation>
    <scope>NUCLEOTIDE SEQUENCE [LARGE SCALE GENOMIC DNA]</scope>
    <source>
        <strain evidence="2">B2</strain>
    </source>
</reference>
<dbReference type="AlphaFoldDB" id="A0A2B8B7G0"/>
<organism evidence="1 2">
    <name type="scientific">Azospirillum palustre</name>
    <dbReference type="NCBI Taxonomy" id="2044885"/>
    <lineage>
        <taxon>Bacteria</taxon>
        <taxon>Pseudomonadati</taxon>
        <taxon>Pseudomonadota</taxon>
        <taxon>Alphaproteobacteria</taxon>
        <taxon>Rhodospirillales</taxon>
        <taxon>Azospirillaceae</taxon>
        <taxon>Azospirillum</taxon>
    </lineage>
</organism>
<sequence>MPSLTPAPLAILLFQPDLADRPDRRSAIDLAHELLRTGAAVDVVAPMGGGPLRAELDPAVGQIDLAKRHAATSPLALARMVAERQPALLAVPRDVGWVGRLALWLARSKAPLVVLTGKVEADLAAIRAATPRSG</sequence>
<comment type="caution">
    <text evidence="1">The sequence shown here is derived from an EMBL/GenBank/DDBJ whole genome shotgun (WGS) entry which is preliminary data.</text>
</comment>
<proteinExistence type="predicted"/>
<dbReference type="Proteomes" id="UP000225379">
    <property type="component" value="Unassembled WGS sequence"/>
</dbReference>
<dbReference type="OrthoDB" id="7305404at2"/>
<evidence type="ECO:0000313" key="2">
    <source>
        <dbReference type="Proteomes" id="UP000225379"/>
    </source>
</evidence>
<evidence type="ECO:0008006" key="3">
    <source>
        <dbReference type="Google" id="ProtNLM"/>
    </source>
</evidence>
<dbReference type="EMBL" id="PDKW01000043">
    <property type="protein sequence ID" value="PGH53629.1"/>
    <property type="molecule type" value="Genomic_DNA"/>
</dbReference>
<protein>
    <recommendedName>
        <fullName evidence="3">Glycosyl transferase</fullName>
    </recommendedName>
</protein>
<evidence type="ECO:0000313" key="1">
    <source>
        <dbReference type="EMBL" id="PGH53629.1"/>
    </source>
</evidence>
<keyword evidence="2" id="KW-1185">Reference proteome</keyword>